<keyword evidence="13" id="KW-1185">Reference proteome</keyword>
<dbReference type="Gene3D" id="1.10.287.950">
    <property type="entry name" value="Methyl-accepting chemotaxis protein"/>
    <property type="match status" value="1"/>
</dbReference>
<dbReference type="Pfam" id="PF08376">
    <property type="entry name" value="NIT"/>
    <property type="match status" value="1"/>
</dbReference>
<dbReference type="EMBL" id="LHPI01000003">
    <property type="protein sequence ID" value="KOO08584.1"/>
    <property type="molecule type" value="Genomic_DNA"/>
</dbReference>
<proteinExistence type="inferred from homology"/>
<protein>
    <submittedName>
        <fullName evidence="12">Chemotaxis protein</fullName>
    </submittedName>
</protein>
<dbReference type="PROSITE" id="PS50906">
    <property type="entry name" value="NIT"/>
    <property type="match status" value="1"/>
</dbReference>
<evidence type="ECO:0000256" key="4">
    <source>
        <dbReference type="ARBA" id="ARBA00023136"/>
    </source>
</evidence>
<keyword evidence="8" id="KW-0175">Coiled coil</keyword>
<dbReference type="PROSITE" id="PS50885">
    <property type="entry name" value="HAMP"/>
    <property type="match status" value="1"/>
</dbReference>
<keyword evidence="5 7" id="KW-0807">Transducer</keyword>
<organism evidence="12 13">
    <name type="scientific">Vibrio hepatarius</name>
    <dbReference type="NCBI Taxonomy" id="171383"/>
    <lineage>
        <taxon>Bacteria</taxon>
        <taxon>Pseudomonadati</taxon>
        <taxon>Pseudomonadota</taxon>
        <taxon>Gammaproteobacteria</taxon>
        <taxon>Vibrionales</taxon>
        <taxon>Vibrionaceae</taxon>
        <taxon>Vibrio</taxon>
        <taxon>Vibrio oreintalis group</taxon>
    </lineage>
</organism>
<feature type="domain" description="Methyl-accepting transducer" evidence="9">
    <location>
        <begin position="392"/>
        <end position="628"/>
    </location>
</feature>
<evidence type="ECO:0000256" key="7">
    <source>
        <dbReference type="PROSITE-ProRule" id="PRU00284"/>
    </source>
</evidence>
<evidence type="ECO:0000259" key="10">
    <source>
        <dbReference type="PROSITE" id="PS50885"/>
    </source>
</evidence>
<evidence type="ECO:0000256" key="6">
    <source>
        <dbReference type="ARBA" id="ARBA00029447"/>
    </source>
</evidence>
<evidence type="ECO:0000256" key="1">
    <source>
        <dbReference type="ARBA" id="ARBA00004141"/>
    </source>
</evidence>
<dbReference type="OrthoDB" id="2489132at2"/>
<dbReference type="InterPro" id="IPR010910">
    <property type="entry name" value="Nitrate/nitrite_sensing_bac"/>
</dbReference>
<dbReference type="GO" id="GO:0006935">
    <property type="term" value="P:chemotaxis"/>
    <property type="evidence" value="ECO:0007669"/>
    <property type="project" value="UniProtKB-ARBA"/>
</dbReference>
<sequence>MNQWMQNIALHRLMLILSGVPIVLALVAAIKLISTHQHTVDVAHEDSETIKLVLLYDDLAHNLAVERGLTAGVLGSKGNPKQVEALQKQRANTDAGITALQQYTPEYLLPAFTNSLADDVFSQLSQIKQVRAQVDKLAPQISPFAYYSNLNQLSIDNASLLTSNIANESISDLGQALIAIVRMKERAGQVRGALNGAFSRRSSDIGQYTAIEQYLAAGKYAERQAKQTLTPEFSAQLTQASQTNTWKEVEKVQQLYLSQKANLASLQGPEPTQWFAAATERIKLINQIRNGIQAEMLAMTDRAASSAATQSMTIIALSVSLAAILIFCVLMCVKSLKSRVGVLTSMLANMSNDRNLSITLPSSGRDEMSQVAQSINGLTISIKQLLSNVMESNEHSNSRLDQIVKSSDDLGSSSQATADKCGNIAAAMTELSQSSLEIATSSERALAETEQMTNQVLSCQKQSQASYDIVRGLVSQIEQTQTCMHQLEKDAESVSKIVDTINGISEQTNLLALNAAIEAARAGEHGRGFAVVSSEVRDLAQRSKDATEHISQLLANITTNTQTAVSNMGKSRDATDSTFESVSVVNSSVSELESLIETVNEHITTIANSTIEQSKASEAVDQDVDVLTEIARNTGELAENMNDIVSNYRVEVQDVQNQLQEFKLA</sequence>
<dbReference type="PANTHER" id="PTHR32089:SF119">
    <property type="entry name" value="METHYL-ACCEPTING CHEMOTAXIS PROTEIN CTPL"/>
    <property type="match status" value="1"/>
</dbReference>
<keyword evidence="3" id="KW-1133">Transmembrane helix</keyword>
<dbReference type="AlphaFoldDB" id="A0A0M0I2R3"/>
<evidence type="ECO:0000256" key="2">
    <source>
        <dbReference type="ARBA" id="ARBA00022692"/>
    </source>
</evidence>
<feature type="domain" description="HAMP" evidence="10">
    <location>
        <begin position="334"/>
        <end position="387"/>
    </location>
</feature>
<dbReference type="SUPFAM" id="SSF58104">
    <property type="entry name" value="Methyl-accepting chemotaxis protein (MCP) signaling domain"/>
    <property type="match status" value="1"/>
</dbReference>
<keyword evidence="2" id="KW-0812">Transmembrane</keyword>
<dbReference type="Pfam" id="PF00015">
    <property type="entry name" value="MCPsignal"/>
    <property type="match status" value="1"/>
</dbReference>
<evidence type="ECO:0000256" key="3">
    <source>
        <dbReference type="ARBA" id="ARBA00022989"/>
    </source>
</evidence>
<dbReference type="InterPro" id="IPR013587">
    <property type="entry name" value="Nitrate/nitrite_sensing"/>
</dbReference>
<reference evidence="13" key="1">
    <citation type="submission" date="2015-08" db="EMBL/GenBank/DDBJ databases">
        <title>Vibrio galatheae sp. nov., a novel member of the Vibrionaceae family isolated from the Solomon Islands.</title>
        <authorList>
            <person name="Giubergia S."/>
            <person name="Machado H."/>
            <person name="Mateiu R.V."/>
            <person name="Gram L."/>
        </authorList>
    </citation>
    <scope>NUCLEOTIDE SEQUENCE [LARGE SCALE GENOMIC DNA]</scope>
    <source>
        <strain evidence="13">DSM 19134</strain>
    </source>
</reference>
<evidence type="ECO:0000256" key="5">
    <source>
        <dbReference type="ARBA" id="ARBA00023224"/>
    </source>
</evidence>
<feature type="domain" description="NIT" evidence="11">
    <location>
        <begin position="54"/>
        <end position="303"/>
    </location>
</feature>
<evidence type="ECO:0000256" key="8">
    <source>
        <dbReference type="SAM" id="Coils"/>
    </source>
</evidence>
<accession>A0A0M0I2R3</accession>
<evidence type="ECO:0000313" key="12">
    <source>
        <dbReference type="EMBL" id="KOO08584.1"/>
    </source>
</evidence>
<evidence type="ECO:0000313" key="13">
    <source>
        <dbReference type="Proteomes" id="UP000037530"/>
    </source>
</evidence>
<keyword evidence="4" id="KW-0472">Membrane</keyword>
<comment type="similarity">
    <text evidence="6">Belongs to the methyl-accepting chemotaxis (MCP) protein family.</text>
</comment>
<dbReference type="Proteomes" id="UP000037530">
    <property type="component" value="Unassembled WGS sequence"/>
</dbReference>
<dbReference type="InterPro" id="IPR003660">
    <property type="entry name" value="HAMP_dom"/>
</dbReference>
<comment type="subcellular location">
    <subcellularLocation>
        <location evidence="1">Membrane</location>
        <topology evidence="1">Multi-pass membrane protein</topology>
    </subcellularLocation>
</comment>
<dbReference type="GO" id="GO:0007165">
    <property type="term" value="P:signal transduction"/>
    <property type="evidence" value="ECO:0007669"/>
    <property type="project" value="UniProtKB-KW"/>
</dbReference>
<feature type="coiled-coil region" evidence="8">
    <location>
        <begin position="638"/>
        <end position="665"/>
    </location>
</feature>
<dbReference type="STRING" id="171383.AKJ31_06150"/>
<dbReference type="GO" id="GO:0016020">
    <property type="term" value="C:membrane"/>
    <property type="evidence" value="ECO:0007669"/>
    <property type="project" value="UniProtKB-SubCell"/>
</dbReference>
<dbReference type="PATRIC" id="fig|171383.3.peg.1276"/>
<dbReference type="RefSeq" id="WP_053408228.1">
    <property type="nucleotide sequence ID" value="NZ_LHPI01000003.1"/>
</dbReference>
<dbReference type="InterPro" id="IPR004089">
    <property type="entry name" value="MCPsignal_dom"/>
</dbReference>
<name>A0A0M0I2R3_9VIBR</name>
<dbReference type="PANTHER" id="PTHR32089">
    <property type="entry name" value="METHYL-ACCEPTING CHEMOTAXIS PROTEIN MCPB"/>
    <property type="match status" value="1"/>
</dbReference>
<gene>
    <name evidence="12" type="ORF">AKJ31_06150</name>
</gene>
<dbReference type="SMART" id="SM00304">
    <property type="entry name" value="HAMP"/>
    <property type="match status" value="1"/>
</dbReference>
<dbReference type="SMART" id="SM00283">
    <property type="entry name" value="MA"/>
    <property type="match status" value="1"/>
</dbReference>
<evidence type="ECO:0000259" key="11">
    <source>
        <dbReference type="PROSITE" id="PS50906"/>
    </source>
</evidence>
<evidence type="ECO:0000259" key="9">
    <source>
        <dbReference type="PROSITE" id="PS50111"/>
    </source>
</evidence>
<dbReference type="PROSITE" id="PS50111">
    <property type="entry name" value="CHEMOTAXIS_TRANSDUC_2"/>
    <property type="match status" value="1"/>
</dbReference>
<comment type="caution">
    <text evidence="12">The sequence shown here is derived from an EMBL/GenBank/DDBJ whole genome shotgun (WGS) entry which is preliminary data.</text>
</comment>